<evidence type="ECO:0000313" key="3">
    <source>
        <dbReference type="Proteomes" id="UP000245884"/>
    </source>
</evidence>
<reference evidence="2 3" key="1">
    <citation type="journal article" date="2018" name="Mol. Biol. Evol.">
        <title>Broad Genomic Sampling Reveals a Smut Pathogenic Ancestry of the Fungal Clade Ustilaginomycotina.</title>
        <authorList>
            <person name="Kijpornyongpan T."/>
            <person name="Mondo S.J."/>
            <person name="Barry K."/>
            <person name="Sandor L."/>
            <person name="Lee J."/>
            <person name="Lipzen A."/>
            <person name="Pangilinan J."/>
            <person name="LaButti K."/>
            <person name="Hainaut M."/>
            <person name="Henrissat B."/>
            <person name="Grigoriev I.V."/>
            <person name="Spatafora J.W."/>
            <person name="Aime M.C."/>
        </authorList>
    </citation>
    <scope>NUCLEOTIDE SEQUENCE [LARGE SCALE GENOMIC DNA]</scope>
    <source>
        <strain evidence="2 3">MCA 5214</strain>
    </source>
</reference>
<dbReference type="AlphaFoldDB" id="A0A316V266"/>
<gene>
    <name evidence="2" type="ORF">BDZ90DRAFT_230097</name>
</gene>
<dbReference type="EMBL" id="KZ819662">
    <property type="protein sequence ID" value="PWN31098.1"/>
    <property type="molecule type" value="Genomic_DNA"/>
</dbReference>
<feature type="signal peptide" evidence="1">
    <location>
        <begin position="1"/>
        <end position="21"/>
    </location>
</feature>
<sequence length="68" mass="6732">MRSQILALALVALLSTSLVSAAPCAGHKNGGGGLDVDILSGNGKNSGIISSGNDNGFHQGDNSSYESS</sequence>
<dbReference type="GeneID" id="37027159"/>
<dbReference type="RefSeq" id="XP_025365710.1">
    <property type="nucleotide sequence ID" value="XM_025505336.1"/>
</dbReference>
<dbReference type="Proteomes" id="UP000245884">
    <property type="component" value="Unassembled WGS sequence"/>
</dbReference>
<protein>
    <submittedName>
        <fullName evidence="2">Uncharacterized protein</fullName>
    </submittedName>
</protein>
<accession>A0A316V266</accession>
<keyword evidence="1" id="KW-0732">Signal</keyword>
<name>A0A316V266_9BASI</name>
<keyword evidence="3" id="KW-1185">Reference proteome</keyword>
<feature type="chain" id="PRO_5016367655" evidence="1">
    <location>
        <begin position="22"/>
        <end position="68"/>
    </location>
</feature>
<evidence type="ECO:0000256" key="1">
    <source>
        <dbReference type="SAM" id="SignalP"/>
    </source>
</evidence>
<proteinExistence type="predicted"/>
<organism evidence="2 3">
    <name type="scientific">Jaminaea rosea</name>
    <dbReference type="NCBI Taxonomy" id="1569628"/>
    <lineage>
        <taxon>Eukaryota</taxon>
        <taxon>Fungi</taxon>
        <taxon>Dikarya</taxon>
        <taxon>Basidiomycota</taxon>
        <taxon>Ustilaginomycotina</taxon>
        <taxon>Exobasidiomycetes</taxon>
        <taxon>Microstromatales</taxon>
        <taxon>Microstromatales incertae sedis</taxon>
        <taxon>Jaminaea</taxon>
    </lineage>
</organism>
<evidence type="ECO:0000313" key="2">
    <source>
        <dbReference type="EMBL" id="PWN31098.1"/>
    </source>
</evidence>